<reference evidence="10 11" key="1">
    <citation type="submission" date="2015-12" db="EMBL/GenBank/DDBJ databases">
        <title>Draft genome sequence of the thermoanaerobe Thermotalea metallivorans, an isolate from the runoff channel of the Great Artesian Basin, Australia.</title>
        <authorList>
            <person name="Patel B.K."/>
        </authorList>
    </citation>
    <scope>NUCLEOTIDE SEQUENCE [LARGE SCALE GENOMIC DNA]</scope>
    <source>
        <strain evidence="10 11">B2-1</strain>
    </source>
</reference>
<feature type="binding site" evidence="9">
    <location>
        <position position="313"/>
    </location>
    <ligand>
        <name>hybrid [4Fe-2O-2S] cluster</name>
        <dbReference type="ChEBI" id="CHEBI:60519"/>
    </ligand>
</feature>
<dbReference type="NCBIfam" id="NF003658">
    <property type="entry name" value="PRK05290.1"/>
    <property type="match status" value="1"/>
</dbReference>
<dbReference type="STRING" id="520762.AN619_08880"/>
<feature type="binding site" evidence="9">
    <location>
        <position position="493"/>
    </location>
    <ligand>
        <name>hybrid [4Fe-2O-2S] cluster</name>
        <dbReference type="ChEBI" id="CHEBI:60519"/>
    </ligand>
</feature>
<evidence type="ECO:0000313" key="10">
    <source>
        <dbReference type="EMBL" id="KXG76669.1"/>
    </source>
</evidence>
<feature type="binding site" evidence="9">
    <location>
        <position position="432"/>
    </location>
    <ligand>
        <name>hybrid [4Fe-2O-2S] cluster</name>
        <dbReference type="ChEBI" id="CHEBI:60519"/>
    </ligand>
</feature>
<comment type="subcellular location">
    <subcellularLocation>
        <location evidence="1 9">Cytoplasm</location>
    </subcellularLocation>
</comment>
<feature type="binding site" description="via persulfide group" evidence="9">
    <location>
        <position position="404"/>
    </location>
    <ligand>
        <name>hybrid [4Fe-2O-2S] cluster</name>
        <dbReference type="ChEBI" id="CHEBI:60519"/>
    </ligand>
</feature>
<comment type="cofactor">
    <cofactor evidence="9">
        <name>[4Fe-4S] cluster</name>
        <dbReference type="ChEBI" id="CHEBI:49883"/>
    </cofactor>
    <text evidence="9">Binds 1 [4Fe-4S] cluster.</text>
</comment>
<evidence type="ECO:0000256" key="5">
    <source>
        <dbReference type="ARBA" id="ARBA00023002"/>
    </source>
</evidence>
<accession>A0A140L7Z4</accession>
<comment type="function">
    <text evidence="9">Catalyzes the reduction of hydroxylamine to form NH(3) and H(2)O.</text>
</comment>
<dbReference type="GO" id="GO:0051539">
    <property type="term" value="F:4 iron, 4 sulfur cluster binding"/>
    <property type="evidence" value="ECO:0007669"/>
    <property type="project" value="UniProtKB-KW"/>
</dbReference>
<dbReference type="PATRIC" id="fig|520762.4.peg.990"/>
<evidence type="ECO:0000256" key="6">
    <source>
        <dbReference type="ARBA" id="ARBA00023004"/>
    </source>
</evidence>
<feature type="binding site" evidence="9">
    <location>
        <position position="10"/>
    </location>
    <ligand>
        <name>[4Fe-4S] cluster</name>
        <dbReference type="ChEBI" id="CHEBI:49883"/>
    </ligand>
</feature>
<feature type="binding site" evidence="9">
    <location>
        <position position="25"/>
    </location>
    <ligand>
        <name>[4Fe-4S] cluster</name>
        <dbReference type="ChEBI" id="CHEBI:49883"/>
    </ligand>
</feature>
<evidence type="ECO:0000256" key="2">
    <source>
        <dbReference type="ARBA" id="ARBA00022485"/>
    </source>
</evidence>
<dbReference type="AlphaFoldDB" id="A0A140L7Z4"/>
<keyword evidence="5 9" id="KW-0560">Oxidoreductase</keyword>
<evidence type="ECO:0000256" key="7">
    <source>
        <dbReference type="ARBA" id="ARBA00023014"/>
    </source>
</evidence>
<proteinExistence type="inferred from homology"/>
<keyword evidence="3 9" id="KW-0963">Cytoplasm</keyword>
<dbReference type="PIRSF" id="PIRSF000076">
    <property type="entry name" value="HCP"/>
    <property type="match status" value="1"/>
</dbReference>
<keyword evidence="6 9" id="KW-0408">Iron</keyword>
<evidence type="ECO:0000256" key="4">
    <source>
        <dbReference type="ARBA" id="ARBA00022723"/>
    </source>
</evidence>
<evidence type="ECO:0000256" key="9">
    <source>
        <dbReference type="HAMAP-Rule" id="MF_00069"/>
    </source>
</evidence>
<protein>
    <recommendedName>
        <fullName evidence="9">Hydroxylamine reductase</fullName>
        <ecNumber evidence="9">1.7.99.1</ecNumber>
    </recommendedName>
    <alternativeName>
        <fullName evidence="9">Hybrid-cluster protein</fullName>
        <shortName evidence="9">HCP</shortName>
    </alternativeName>
    <alternativeName>
        <fullName evidence="9">Prismane protein</fullName>
    </alternativeName>
</protein>
<dbReference type="InterPro" id="IPR010048">
    <property type="entry name" value="Hydroxylam_reduct"/>
</dbReference>
<dbReference type="PANTHER" id="PTHR30109">
    <property type="entry name" value="HYDROXYLAMINE REDUCTASE"/>
    <property type="match status" value="1"/>
</dbReference>
<feature type="binding site" evidence="9">
    <location>
        <position position="457"/>
    </location>
    <ligand>
        <name>hybrid [4Fe-2O-2S] cluster</name>
        <dbReference type="ChEBI" id="CHEBI:60519"/>
    </ligand>
</feature>
<dbReference type="InterPro" id="IPR004137">
    <property type="entry name" value="HCP/CODH"/>
</dbReference>
<feature type="modified residue" description="Cysteine persulfide" evidence="9">
    <location>
        <position position="404"/>
    </location>
</feature>
<dbReference type="Gene3D" id="1.20.1270.20">
    <property type="match status" value="2"/>
</dbReference>
<sequence>MDHQMFCFQCEQTLGGKGCVKFGVCGKSPEVAGLQDLLIYVLKGIGFYGQKALEKGKKIDQGTHQFVMDAIFSTLTNVNFDPDRFVAYIRKAAEVKVYLKELAEVAEDVIPAAAAYNPPATKEKMLEDAQKVGVMADEHLNEDIRSLRELLTYGMKGMGAYGHHAYVLGKMDDAVSNFFYKGLAATIDDSLTVDDLIALNMELGRVNFKCMELLDSANTGTYGHPIPTEVLLTKKKGPFIVVSGHDLKDLKQLLEQTEGKGINIYTHGEMLPAHAYPELKKYPHLVGNYGGAWQDQQKEFDGIPGAILMTTNCLQKPRDSYKDRIFTSSIVGFPEVTHVQEINGVKDFTPVIEKALELGGWQEDEEEKKILVGFGHHTVLGVADKVIEAVKSGAIKHFFLIGGCDGAKPGRNYYTEFAEKAPKDTVILTLACGKYRFNKKDFGTIGELPRLLDVGQCNDAYSAIQIALALSKAFECDVNELPLSLILSWYEQKAVCILLTLLSLNIKNIHIGPSLPAFISPNVLQVLVEHFNITPISNVEADMGAILGGEGALA</sequence>
<keyword evidence="4 9" id="KW-0479">Metal-binding</keyword>
<evidence type="ECO:0000256" key="3">
    <source>
        <dbReference type="ARBA" id="ARBA00022490"/>
    </source>
</evidence>
<dbReference type="Pfam" id="PF03063">
    <property type="entry name" value="Prismane"/>
    <property type="match status" value="1"/>
</dbReference>
<dbReference type="SUPFAM" id="SSF56821">
    <property type="entry name" value="Prismane protein-like"/>
    <property type="match status" value="1"/>
</dbReference>
<comment type="cofactor">
    <cofactor evidence="9">
        <name>hybrid [4Fe-2O-2S] cluster</name>
        <dbReference type="ChEBI" id="CHEBI:60519"/>
    </cofactor>
    <text evidence="9">Binds 1 hybrid [4Fe-2O-2S] cluster.</text>
</comment>
<name>A0A140L7Z4_9FIRM</name>
<dbReference type="InterPro" id="IPR016099">
    <property type="entry name" value="Prismane-like_a/b-sand"/>
</dbReference>
<dbReference type="InterPro" id="IPR016100">
    <property type="entry name" value="Prismane_a-bundle"/>
</dbReference>
<evidence type="ECO:0000313" key="11">
    <source>
        <dbReference type="Proteomes" id="UP000070456"/>
    </source>
</evidence>
<gene>
    <name evidence="10" type="primary">hcp_2</name>
    <name evidence="9" type="synonym">hcp</name>
    <name evidence="10" type="ORF">AN619_08880</name>
</gene>
<dbReference type="EMBL" id="LOEE01000024">
    <property type="protein sequence ID" value="KXG76669.1"/>
    <property type="molecule type" value="Genomic_DNA"/>
</dbReference>
<dbReference type="GO" id="GO:0050418">
    <property type="term" value="F:hydroxylamine reductase activity"/>
    <property type="evidence" value="ECO:0007669"/>
    <property type="project" value="UniProtKB-UniRule"/>
</dbReference>
<feature type="binding site" evidence="9">
    <location>
        <position position="491"/>
    </location>
    <ligand>
        <name>hybrid [4Fe-2O-2S] cluster</name>
        <dbReference type="ChEBI" id="CHEBI:60519"/>
    </ligand>
</feature>
<feature type="binding site" evidence="9">
    <location>
        <position position="7"/>
    </location>
    <ligand>
        <name>[4Fe-4S] cluster</name>
        <dbReference type="ChEBI" id="CHEBI:49883"/>
    </ligand>
</feature>
<dbReference type="FunFam" id="3.40.50.2030:FF:000002">
    <property type="entry name" value="Hydroxylamine reductase"/>
    <property type="match status" value="1"/>
</dbReference>
<organism evidence="10 11">
    <name type="scientific">Thermotalea metallivorans</name>
    <dbReference type="NCBI Taxonomy" id="520762"/>
    <lineage>
        <taxon>Bacteria</taxon>
        <taxon>Bacillati</taxon>
        <taxon>Bacillota</taxon>
        <taxon>Clostridia</taxon>
        <taxon>Peptostreptococcales</taxon>
        <taxon>Thermotaleaceae</taxon>
        <taxon>Thermotalea</taxon>
    </lineage>
</organism>
<comment type="similarity">
    <text evidence="9">Belongs to the HCP family.</text>
</comment>
<dbReference type="GO" id="GO:0046872">
    <property type="term" value="F:metal ion binding"/>
    <property type="evidence" value="ECO:0007669"/>
    <property type="project" value="UniProtKB-KW"/>
</dbReference>
<dbReference type="EC" id="1.7.99.1" evidence="9"/>
<feature type="binding site" evidence="9">
    <location>
        <position position="19"/>
    </location>
    <ligand>
        <name>[4Fe-4S] cluster</name>
        <dbReference type="ChEBI" id="CHEBI:49883"/>
    </ligand>
</feature>
<comment type="caution">
    <text evidence="10">The sequence shown here is derived from an EMBL/GenBank/DDBJ whole genome shotgun (WGS) entry which is preliminary data.</text>
</comment>
<keyword evidence="2 9" id="KW-0004">4Fe-4S</keyword>
<dbReference type="GO" id="GO:0005737">
    <property type="term" value="C:cytoplasm"/>
    <property type="evidence" value="ECO:0007669"/>
    <property type="project" value="UniProtKB-SubCell"/>
</dbReference>
<dbReference type="GO" id="GO:0042542">
    <property type="term" value="P:response to hydrogen peroxide"/>
    <property type="evidence" value="ECO:0007669"/>
    <property type="project" value="TreeGrafter"/>
</dbReference>
<keyword evidence="11" id="KW-1185">Reference proteome</keyword>
<dbReference type="Gene3D" id="3.40.50.2030">
    <property type="match status" value="2"/>
</dbReference>
<keyword evidence="7 9" id="KW-0411">Iron-sulfur</keyword>
<dbReference type="InterPro" id="IPR011254">
    <property type="entry name" value="Prismane-like_sf"/>
</dbReference>
<dbReference type="CDD" id="cd01914">
    <property type="entry name" value="HCP"/>
    <property type="match status" value="1"/>
</dbReference>
<dbReference type="Proteomes" id="UP000070456">
    <property type="component" value="Unassembled WGS sequence"/>
</dbReference>
<dbReference type="NCBIfam" id="TIGR01703">
    <property type="entry name" value="hybrid_clust"/>
    <property type="match status" value="1"/>
</dbReference>
<dbReference type="FunFam" id="3.40.50.2030:FF:000001">
    <property type="entry name" value="Hydroxylamine reductase"/>
    <property type="match status" value="1"/>
</dbReference>
<evidence type="ECO:0000256" key="8">
    <source>
        <dbReference type="ARBA" id="ARBA00051350"/>
    </source>
</evidence>
<evidence type="ECO:0000256" key="1">
    <source>
        <dbReference type="ARBA" id="ARBA00004496"/>
    </source>
</evidence>
<dbReference type="FunFam" id="1.20.1270.20:FF:000001">
    <property type="entry name" value="Hydroxylamine reductase"/>
    <property type="match status" value="1"/>
</dbReference>
<dbReference type="GO" id="GO:0004601">
    <property type="term" value="F:peroxidase activity"/>
    <property type="evidence" value="ECO:0007669"/>
    <property type="project" value="TreeGrafter"/>
</dbReference>
<feature type="binding site" evidence="9">
    <location>
        <position position="245"/>
    </location>
    <ligand>
        <name>hybrid [4Fe-2O-2S] cluster</name>
        <dbReference type="ChEBI" id="CHEBI:60519"/>
    </ligand>
</feature>
<feature type="binding site" evidence="9">
    <location>
        <position position="269"/>
    </location>
    <ligand>
        <name>hybrid [4Fe-2O-2S] cluster</name>
        <dbReference type="ChEBI" id="CHEBI:60519"/>
    </ligand>
</feature>
<comment type="catalytic activity">
    <reaction evidence="8 9">
        <text>A + NH4(+) + H2O = hydroxylamine + AH2 + H(+)</text>
        <dbReference type="Rhea" id="RHEA:22052"/>
        <dbReference type="ChEBI" id="CHEBI:13193"/>
        <dbReference type="ChEBI" id="CHEBI:15377"/>
        <dbReference type="ChEBI" id="CHEBI:15378"/>
        <dbReference type="ChEBI" id="CHEBI:15429"/>
        <dbReference type="ChEBI" id="CHEBI:17499"/>
        <dbReference type="ChEBI" id="CHEBI:28938"/>
        <dbReference type="EC" id="1.7.99.1"/>
    </reaction>
</comment>
<dbReference type="HAMAP" id="MF_00069">
    <property type="entry name" value="Hydroxylam_reduct"/>
    <property type="match status" value="1"/>
</dbReference>
<dbReference type="PANTHER" id="PTHR30109:SF0">
    <property type="entry name" value="HYDROXYLAMINE REDUCTASE"/>
    <property type="match status" value="1"/>
</dbReference>
<dbReference type="OrthoDB" id="9761526at2"/>
<dbReference type="RefSeq" id="WP_068555269.1">
    <property type="nucleotide sequence ID" value="NZ_LOEE01000024.1"/>
</dbReference>